<proteinExistence type="inferred from homology"/>
<dbReference type="PANTHER" id="PTHR43578:SF3">
    <property type="entry name" value="NADH-QUINONE OXIDOREDUCTASE SUBUNIT F"/>
    <property type="match status" value="1"/>
</dbReference>
<keyword evidence="9" id="KW-1185">Reference proteome</keyword>
<keyword evidence="6" id="KW-0411">Iron-sulfur</keyword>
<dbReference type="PANTHER" id="PTHR43578">
    <property type="entry name" value="NADH-QUINONE OXIDOREDUCTASE SUBUNIT F"/>
    <property type="match status" value="1"/>
</dbReference>
<evidence type="ECO:0000256" key="6">
    <source>
        <dbReference type="ARBA" id="ARBA00023014"/>
    </source>
</evidence>
<reference evidence="8 9" key="1">
    <citation type="submission" date="2016-10" db="EMBL/GenBank/DDBJ databases">
        <title>Alkaliphiles isolated from bioreactors.</title>
        <authorList>
            <person name="Salah Z."/>
            <person name="Rout S.P."/>
            <person name="Humphreys P.N."/>
        </authorList>
    </citation>
    <scope>NUCLEOTIDE SEQUENCE [LARGE SCALE GENOMIC DNA]</scope>
    <source>
        <strain evidence="8 9">ZS02</strain>
    </source>
</reference>
<dbReference type="SUPFAM" id="SSF142984">
    <property type="entry name" value="Nqo1 middle domain-like"/>
    <property type="match status" value="1"/>
</dbReference>
<evidence type="ECO:0000256" key="1">
    <source>
        <dbReference type="ARBA" id="ARBA00001917"/>
    </source>
</evidence>
<evidence type="ECO:0000256" key="3">
    <source>
        <dbReference type="ARBA" id="ARBA00022485"/>
    </source>
</evidence>
<dbReference type="STRING" id="418702.BJN45_10890"/>
<evidence type="ECO:0000313" key="8">
    <source>
        <dbReference type="EMBL" id="OMG53908.1"/>
    </source>
</evidence>
<dbReference type="Gene3D" id="3.10.20.600">
    <property type="match status" value="1"/>
</dbReference>
<dbReference type="InterPro" id="IPR037225">
    <property type="entry name" value="Nuo51_FMN-bd_sf"/>
</dbReference>
<dbReference type="InterPro" id="IPR041921">
    <property type="entry name" value="NuoE_N"/>
</dbReference>
<dbReference type="InterPro" id="IPR019575">
    <property type="entry name" value="Nuop51_4Fe4S-bd"/>
</dbReference>
<feature type="domain" description="NADH-ubiquinone oxidoreductase 51kDa subunit iron-sulphur binding" evidence="7">
    <location>
        <begin position="507"/>
        <end position="552"/>
    </location>
</feature>
<accession>A0A1R1I575</accession>
<dbReference type="PROSITE" id="PS00645">
    <property type="entry name" value="COMPLEX1_51K_2"/>
    <property type="match status" value="1"/>
</dbReference>
<keyword evidence="5" id="KW-0408">Iron</keyword>
<dbReference type="GO" id="GO:0046872">
    <property type="term" value="F:metal ion binding"/>
    <property type="evidence" value="ECO:0007669"/>
    <property type="project" value="UniProtKB-KW"/>
</dbReference>
<dbReference type="Proteomes" id="UP000187526">
    <property type="component" value="Unassembled WGS sequence"/>
</dbReference>
<dbReference type="GO" id="GO:0051539">
    <property type="term" value="F:4 iron, 4 sulfur cluster binding"/>
    <property type="evidence" value="ECO:0007669"/>
    <property type="project" value="UniProtKB-KW"/>
</dbReference>
<evidence type="ECO:0000256" key="2">
    <source>
        <dbReference type="ARBA" id="ARBA00007523"/>
    </source>
</evidence>
<dbReference type="Gene3D" id="1.20.1440.230">
    <property type="entry name" value="NADH-ubiquinone oxidoreductase 51kDa subunit, iron-sulphur binding domain"/>
    <property type="match status" value="1"/>
</dbReference>
<sequence length="632" mass="68888">MTVNDTRDIALIAVVERIVERNGRDPTRMVQILREVQEALDWLSPQAIDALQAALKVPRTKIEGVAGFYAFFYLQPRGRYRLLFSDNITDRMLGNEALLERLCRNLWIEPGKVSEDGLVSVDTTSCTGLCDQGPALLVNNQAIGRLTAERIDQIAELVRSKVPLAEWPDELFAIEDNIRRADVLLGNDMQPGDALRAARALAPDEGLMASNMRSWREGLPTGLGGPAAILDEIKHANLRGRGGAGFTTALKWEACRNAPLKLGQQRIVVCNADEGEPGTFKDRVLLTRHADAVFEGMTVAAYAVGATLGFLYLRGEYRHLLEPLNAILERRRGENLLGQNILGIPGANFDIEIHLGAGAYVCGEESALIESLEGKRGTPRNRPPFPVTNGYLDQPTIVNNVETFAAAALIALKGGAWYANIGTRHSAGTKILSVSGDCARPGIYEYPFGVSVRQVLADCGADDVQAVQVSGPSGVCIAPAEFDRIIGFEDIPTAGAFTIFNSSRDMFEVARNYVHFFQHESCGFCTPCRVGTALLKKLMDKLHQGAGSPYDFAEIEKLNVLLQSMSHCGLGHTACNPVLDTIARFRPAYDRRLMQKDFTPAFDLDQALSLARQMTGRDDAGAHLASQHGGEA</sequence>
<dbReference type="InterPro" id="IPR001949">
    <property type="entry name" value="NADH-UbQ_OxRdtase_51kDa_CS"/>
</dbReference>
<dbReference type="SUPFAM" id="SSF142019">
    <property type="entry name" value="Nqo1 FMN-binding domain-like"/>
    <property type="match status" value="1"/>
</dbReference>
<evidence type="ECO:0000313" key="9">
    <source>
        <dbReference type="Proteomes" id="UP000187526"/>
    </source>
</evidence>
<comment type="similarity">
    <text evidence="2">Belongs to the complex I 51 kDa subunit family.</text>
</comment>
<dbReference type="SUPFAM" id="SSF140490">
    <property type="entry name" value="Nqo1C-terminal domain-like"/>
    <property type="match status" value="1"/>
</dbReference>
<dbReference type="PROSITE" id="PS00644">
    <property type="entry name" value="COMPLEX1_51K_1"/>
    <property type="match status" value="1"/>
</dbReference>
<dbReference type="InterPro" id="IPR037207">
    <property type="entry name" value="Nuop51_4Fe4S-bd_sf"/>
</dbReference>
<dbReference type="GO" id="GO:0010181">
    <property type="term" value="F:FMN binding"/>
    <property type="evidence" value="ECO:0007669"/>
    <property type="project" value="InterPro"/>
</dbReference>
<name>A0A1R1I575_9RHOO</name>
<evidence type="ECO:0000256" key="4">
    <source>
        <dbReference type="ARBA" id="ARBA00022723"/>
    </source>
</evidence>
<organism evidence="8 9">
    <name type="scientific">Azonexus hydrophilus</name>
    <dbReference type="NCBI Taxonomy" id="418702"/>
    <lineage>
        <taxon>Bacteria</taxon>
        <taxon>Pseudomonadati</taxon>
        <taxon>Pseudomonadota</taxon>
        <taxon>Betaproteobacteria</taxon>
        <taxon>Rhodocyclales</taxon>
        <taxon>Azonexaceae</taxon>
        <taxon>Azonexus</taxon>
    </lineage>
</organism>
<dbReference type="Pfam" id="PF10589">
    <property type="entry name" value="NADH_4Fe-4S"/>
    <property type="match status" value="1"/>
</dbReference>
<evidence type="ECO:0000259" key="7">
    <source>
        <dbReference type="SMART" id="SM00928"/>
    </source>
</evidence>
<dbReference type="Pfam" id="PF01257">
    <property type="entry name" value="2Fe-2S_thioredx"/>
    <property type="match status" value="1"/>
</dbReference>
<dbReference type="SMART" id="SM00928">
    <property type="entry name" value="NADH_4Fe-4S"/>
    <property type="match status" value="1"/>
</dbReference>
<dbReference type="InterPro" id="IPR036249">
    <property type="entry name" value="Thioredoxin-like_sf"/>
</dbReference>
<keyword evidence="4" id="KW-0479">Metal-binding</keyword>
<dbReference type="CDD" id="cd03083">
    <property type="entry name" value="TRX_Fd_NuoE_hoxF"/>
    <property type="match status" value="1"/>
</dbReference>
<comment type="caution">
    <text evidence="8">The sequence shown here is derived from an EMBL/GenBank/DDBJ whole genome shotgun (WGS) entry which is preliminary data.</text>
</comment>
<dbReference type="AlphaFoldDB" id="A0A1R1I575"/>
<comment type="cofactor">
    <cofactor evidence="1">
        <name>FMN</name>
        <dbReference type="ChEBI" id="CHEBI:58210"/>
    </cofactor>
</comment>
<dbReference type="EMBL" id="MTHD01000003">
    <property type="protein sequence ID" value="OMG53908.1"/>
    <property type="molecule type" value="Genomic_DNA"/>
</dbReference>
<dbReference type="InterPro" id="IPR011538">
    <property type="entry name" value="Nuo51_FMN-bd"/>
</dbReference>
<dbReference type="SUPFAM" id="SSF52833">
    <property type="entry name" value="Thioredoxin-like"/>
    <property type="match status" value="1"/>
</dbReference>
<evidence type="ECO:0000256" key="5">
    <source>
        <dbReference type="ARBA" id="ARBA00023004"/>
    </source>
</evidence>
<gene>
    <name evidence="8" type="ORF">BJN45_10890</name>
</gene>
<dbReference type="Gene3D" id="3.40.30.10">
    <property type="entry name" value="Glutaredoxin"/>
    <property type="match status" value="1"/>
</dbReference>
<dbReference type="GO" id="GO:0008137">
    <property type="term" value="F:NADH dehydrogenase (ubiquinone) activity"/>
    <property type="evidence" value="ECO:0007669"/>
    <property type="project" value="InterPro"/>
</dbReference>
<keyword evidence="3" id="KW-0004">4Fe-4S</keyword>
<dbReference type="Gene3D" id="1.10.10.1590">
    <property type="entry name" value="NADH-quinone oxidoreductase subunit E"/>
    <property type="match status" value="1"/>
</dbReference>
<dbReference type="Pfam" id="PF01512">
    <property type="entry name" value="Complex1_51K"/>
    <property type="match status" value="1"/>
</dbReference>
<dbReference type="RefSeq" id="WP_076095080.1">
    <property type="nucleotide sequence ID" value="NZ_MTHD01000003.1"/>
</dbReference>
<dbReference type="Gene3D" id="3.40.50.11540">
    <property type="entry name" value="NADH-ubiquinone oxidoreductase 51kDa subunit"/>
    <property type="match status" value="1"/>
</dbReference>
<protein>
    <submittedName>
        <fullName evidence="8">NADP oxidoreductase</fullName>
    </submittedName>
</protein>